<dbReference type="AlphaFoldDB" id="A0A2U2MW12"/>
<dbReference type="Proteomes" id="UP000245474">
    <property type="component" value="Unassembled WGS sequence"/>
</dbReference>
<feature type="coiled-coil region" evidence="4">
    <location>
        <begin position="211"/>
        <end position="245"/>
    </location>
</feature>
<dbReference type="Pfam" id="PF09712">
    <property type="entry name" value="PHA_synth_III_E"/>
    <property type="match status" value="1"/>
</dbReference>
<keyword evidence="6" id="KW-1185">Reference proteome</keyword>
<dbReference type="GO" id="GO:0042619">
    <property type="term" value="P:poly-hydroxybutyrate biosynthetic process"/>
    <property type="evidence" value="ECO:0007669"/>
    <property type="project" value="UniProtKB-KW"/>
</dbReference>
<keyword evidence="4" id="KW-0175">Coiled coil</keyword>
<dbReference type="EMBL" id="QFFI01000053">
    <property type="protein sequence ID" value="PWG61043.1"/>
    <property type="molecule type" value="Genomic_DNA"/>
</dbReference>
<evidence type="ECO:0000313" key="6">
    <source>
        <dbReference type="Proteomes" id="UP000245474"/>
    </source>
</evidence>
<keyword evidence="3" id="KW-0583">PHB biosynthesis</keyword>
<sequence length="253" mass="27663">MTAQSGERLGSWAEMLEALWPNTADPLGVWRLFEDSAEALRAGDGQSAAERVEAALAAARERQDAGAETLHTGVARWLEAMEALAQASPLGREGLPPLGPGGARSERYARLPVQLQAYRSALATYLDRVTVLTGECVGAYRRALDEAPPDADALTLARLWCDTAEPRYERWLAEDATQSAMAALVNRWSELTGTLRSITDDGLEALGLPSARGLDDLAAELQRQRRRHRRDITALREEIHALRREMAGEPPGQ</sequence>
<gene>
    <name evidence="5" type="ORF">DEM34_18500</name>
</gene>
<dbReference type="OrthoDB" id="5796114at2"/>
<reference evidence="5 6" key="1">
    <citation type="submission" date="2018-05" db="EMBL/GenBank/DDBJ databases">
        <title>Spiribacter halobius sp. nov., a moderately halophilic bacterium isolated from marine solar saltern.</title>
        <authorList>
            <person name="Zheng W.-S."/>
            <person name="Lu D.-C."/>
            <person name="Du Z.-J."/>
        </authorList>
    </citation>
    <scope>NUCLEOTIDE SEQUENCE [LARGE SCALE GENOMIC DNA]</scope>
    <source>
        <strain evidence="5 6">E85</strain>
    </source>
</reference>
<organism evidence="5 6">
    <name type="scientific">Sediminicurvatus halobius</name>
    <dbReference type="NCBI Taxonomy" id="2182432"/>
    <lineage>
        <taxon>Bacteria</taxon>
        <taxon>Pseudomonadati</taxon>
        <taxon>Pseudomonadota</taxon>
        <taxon>Gammaproteobacteria</taxon>
        <taxon>Chromatiales</taxon>
        <taxon>Ectothiorhodospiraceae</taxon>
        <taxon>Sediminicurvatus</taxon>
    </lineage>
</organism>
<evidence type="ECO:0000256" key="4">
    <source>
        <dbReference type="SAM" id="Coils"/>
    </source>
</evidence>
<evidence type="ECO:0000313" key="5">
    <source>
        <dbReference type="EMBL" id="PWG61043.1"/>
    </source>
</evidence>
<dbReference type="InterPro" id="IPR010123">
    <property type="entry name" value="PHA_synth_III_E"/>
</dbReference>
<evidence type="ECO:0000256" key="1">
    <source>
        <dbReference type="ARBA" id="ARBA00004683"/>
    </source>
</evidence>
<comment type="pathway">
    <text evidence="1">Biopolymer metabolism; poly-(R)-3-hydroxybutanoate biosynthesis.</text>
</comment>
<evidence type="ECO:0000256" key="3">
    <source>
        <dbReference type="ARBA" id="ARBA00022752"/>
    </source>
</evidence>
<protein>
    <recommendedName>
        <fullName evidence="2">Poly(3-hydroxyalkanoate) polymerase subunit PhaE</fullName>
    </recommendedName>
</protein>
<dbReference type="RefSeq" id="WP_109680309.1">
    <property type="nucleotide sequence ID" value="NZ_CP086615.1"/>
</dbReference>
<name>A0A2U2MW12_9GAMM</name>
<proteinExistence type="predicted"/>
<comment type="caution">
    <text evidence="5">The sequence shown here is derived from an EMBL/GenBank/DDBJ whole genome shotgun (WGS) entry which is preliminary data.</text>
</comment>
<accession>A0A2U2MW12</accession>
<evidence type="ECO:0000256" key="2">
    <source>
        <dbReference type="ARBA" id="ARBA00019066"/>
    </source>
</evidence>
<dbReference type="UniPathway" id="UPA00917"/>